<evidence type="ECO:0000256" key="3">
    <source>
        <dbReference type="ARBA" id="ARBA00022692"/>
    </source>
</evidence>
<dbReference type="AlphaFoldDB" id="A0A1H0TDA4"/>
<feature type="transmembrane region" description="Helical" evidence="6">
    <location>
        <begin position="5"/>
        <end position="22"/>
    </location>
</feature>
<evidence type="ECO:0000256" key="6">
    <source>
        <dbReference type="RuleBase" id="RU366058"/>
    </source>
</evidence>
<keyword evidence="5 6" id="KW-0472">Membrane</keyword>
<dbReference type="PANTHER" id="PTHR12677:SF59">
    <property type="entry name" value="GOLGI APPARATUS MEMBRANE PROTEIN TVP38-RELATED"/>
    <property type="match status" value="1"/>
</dbReference>
<keyword evidence="3 6" id="KW-0812">Transmembrane</keyword>
<dbReference type="InterPro" id="IPR015414">
    <property type="entry name" value="TMEM64"/>
</dbReference>
<keyword evidence="4 6" id="KW-1133">Transmembrane helix</keyword>
<protein>
    <recommendedName>
        <fullName evidence="6">TVP38/TMEM64 family membrane protein</fullName>
    </recommendedName>
</protein>
<comment type="similarity">
    <text evidence="6">Belongs to the TVP38/TMEM64 family.</text>
</comment>
<dbReference type="STRING" id="930152.SAMN05216565_103439"/>
<feature type="transmembrane region" description="Helical" evidence="6">
    <location>
        <begin position="175"/>
        <end position="198"/>
    </location>
</feature>
<dbReference type="Pfam" id="PF09335">
    <property type="entry name" value="VTT_dom"/>
    <property type="match status" value="1"/>
</dbReference>
<evidence type="ECO:0000256" key="4">
    <source>
        <dbReference type="ARBA" id="ARBA00022989"/>
    </source>
</evidence>
<dbReference type="GO" id="GO:0005886">
    <property type="term" value="C:plasma membrane"/>
    <property type="evidence" value="ECO:0007669"/>
    <property type="project" value="UniProtKB-SubCell"/>
</dbReference>
<evidence type="ECO:0000313" key="8">
    <source>
        <dbReference type="EMBL" id="SDP52033.1"/>
    </source>
</evidence>
<keyword evidence="2 6" id="KW-1003">Cell membrane</keyword>
<feature type="domain" description="VTT" evidence="7">
    <location>
        <begin position="53"/>
        <end position="171"/>
    </location>
</feature>
<dbReference type="EMBL" id="FNJU01000003">
    <property type="protein sequence ID" value="SDP52033.1"/>
    <property type="molecule type" value="Genomic_DNA"/>
</dbReference>
<feature type="transmembrane region" description="Helical" evidence="6">
    <location>
        <begin position="37"/>
        <end position="61"/>
    </location>
</feature>
<feature type="transmembrane region" description="Helical" evidence="6">
    <location>
        <begin position="68"/>
        <end position="89"/>
    </location>
</feature>
<dbReference type="OrthoDB" id="2381682at2"/>
<comment type="subcellular location">
    <subcellularLocation>
        <location evidence="1 6">Cell membrane</location>
        <topology evidence="1 6">Multi-pass membrane protein</topology>
    </subcellularLocation>
</comment>
<feature type="transmembrane region" description="Helical" evidence="6">
    <location>
        <begin position="150"/>
        <end position="169"/>
    </location>
</feature>
<reference evidence="9" key="1">
    <citation type="submission" date="2016-10" db="EMBL/GenBank/DDBJ databases">
        <authorList>
            <person name="Varghese N."/>
            <person name="Submissions S."/>
        </authorList>
    </citation>
    <scope>NUCLEOTIDE SEQUENCE [LARGE SCALE GENOMIC DNA]</scope>
    <source>
        <strain evidence="9">IBRC-M10078</strain>
    </source>
</reference>
<accession>A0A1H0TDA4</accession>
<name>A0A1H0TDA4_9BACI</name>
<evidence type="ECO:0000256" key="2">
    <source>
        <dbReference type="ARBA" id="ARBA00022475"/>
    </source>
</evidence>
<proteinExistence type="inferred from homology"/>
<evidence type="ECO:0000256" key="5">
    <source>
        <dbReference type="ARBA" id="ARBA00023136"/>
    </source>
</evidence>
<dbReference type="Proteomes" id="UP000199159">
    <property type="component" value="Unassembled WGS sequence"/>
</dbReference>
<gene>
    <name evidence="8" type="ORF">SAMN05216565_103439</name>
</gene>
<dbReference type="InterPro" id="IPR032816">
    <property type="entry name" value="VTT_dom"/>
</dbReference>
<dbReference type="PANTHER" id="PTHR12677">
    <property type="entry name" value="GOLGI APPARATUS MEMBRANE PROTEIN TVP38-RELATED"/>
    <property type="match status" value="1"/>
</dbReference>
<evidence type="ECO:0000256" key="1">
    <source>
        <dbReference type="ARBA" id="ARBA00004651"/>
    </source>
</evidence>
<evidence type="ECO:0000259" key="7">
    <source>
        <dbReference type="Pfam" id="PF09335"/>
    </source>
</evidence>
<evidence type="ECO:0000313" key="9">
    <source>
        <dbReference type="Proteomes" id="UP000199159"/>
    </source>
</evidence>
<dbReference type="RefSeq" id="WP_090852452.1">
    <property type="nucleotide sequence ID" value="NZ_FNJU01000003.1"/>
</dbReference>
<sequence length="210" mass="24435">MKKWIFIVILYFGLFLLLKQYYNEFLDWINHSTYEQLAWMFFISILLSIFPIIPFTLFAGLMGAKYGLVLGSLVNWVGSVSGALMIYLIAKYSVKSSIEIYLAKYPKLVNLHILIKENAFITLLFARLIPILPPPVITIYSGISRIHIGIYVLATMIGKIPSMILYAYIGNQVLLSYKMIILALLIYSLFLFIVFLNYRRWMNKRTIQHR</sequence>
<keyword evidence="9" id="KW-1185">Reference proteome</keyword>
<organism evidence="8 9">
    <name type="scientific">Litchfieldia salsa</name>
    <dbReference type="NCBI Taxonomy" id="930152"/>
    <lineage>
        <taxon>Bacteria</taxon>
        <taxon>Bacillati</taxon>
        <taxon>Bacillota</taxon>
        <taxon>Bacilli</taxon>
        <taxon>Bacillales</taxon>
        <taxon>Bacillaceae</taxon>
        <taxon>Litchfieldia</taxon>
    </lineage>
</organism>